<evidence type="ECO:0000313" key="2">
    <source>
        <dbReference type="Proteomes" id="UP000326396"/>
    </source>
</evidence>
<reference evidence="1 2" key="1">
    <citation type="submission" date="2019-05" db="EMBL/GenBank/DDBJ databases">
        <title>Mikania micrantha, genome provides insights into the molecular mechanism of rapid growth.</title>
        <authorList>
            <person name="Liu B."/>
        </authorList>
    </citation>
    <scope>NUCLEOTIDE SEQUENCE [LARGE SCALE GENOMIC DNA]</scope>
    <source>
        <strain evidence="1">NLD-2019</strain>
        <tissue evidence="1">Leaf</tissue>
    </source>
</reference>
<accession>A0A5N6LUU3</accession>
<evidence type="ECO:0000313" key="1">
    <source>
        <dbReference type="EMBL" id="KAD2805260.1"/>
    </source>
</evidence>
<comment type="caution">
    <text evidence="1">The sequence shown here is derived from an EMBL/GenBank/DDBJ whole genome shotgun (WGS) entry which is preliminary data.</text>
</comment>
<dbReference type="EMBL" id="SZYD01000018">
    <property type="protein sequence ID" value="KAD2805260.1"/>
    <property type="molecule type" value="Genomic_DNA"/>
</dbReference>
<organism evidence="1 2">
    <name type="scientific">Mikania micrantha</name>
    <name type="common">bitter vine</name>
    <dbReference type="NCBI Taxonomy" id="192012"/>
    <lineage>
        <taxon>Eukaryota</taxon>
        <taxon>Viridiplantae</taxon>
        <taxon>Streptophyta</taxon>
        <taxon>Embryophyta</taxon>
        <taxon>Tracheophyta</taxon>
        <taxon>Spermatophyta</taxon>
        <taxon>Magnoliopsida</taxon>
        <taxon>eudicotyledons</taxon>
        <taxon>Gunneridae</taxon>
        <taxon>Pentapetalae</taxon>
        <taxon>asterids</taxon>
        <taxon>campanulids</taxon>
        <taxon>Asterales</taxon>
        <taxon>Asteraceae</taxon>
        <taxon>Asteroideae</taxon>
        <taxon>Heliantheae alliance</taxon>
        <taxon>Eupatorieae</taxon>
        <taxon>Mikania</taxon>
    </lineage>
</organism>
<dbReference type="AlphaFoldDB" id="A0A5N6LUU3"/>
<name>A0A5N6LUU3_9ASTR</name>
<gene>
    <name evidence="1" type="ORF">E3N88_38637</name>
</gene>
<protein>
    <submittedName>
        <fullName evidence="1">Uncharacterized protein</fullName>
    </submittedName>
</protein>
<sequence length="75" mass="8075">MFTESSTGKGEDRNSRVNGGQIFHDGAFLHAVVGVYYGMDGGAAVDSRRCSDDAMADAQHFIRPKESISGQHEAQ</sequence>
<dbReference type="Proteomes" id="UP000326396">
    <property type="component" value="Linkage Group LG8"/>
</dbReference>
<keyword evidence="2" id="KW-1185">Reference proteome</keyword>
<proteinExistence type="predicted"/>